<dbReference type="RefSeq" id="WP_136818731.1">
    <property type="nucleotide sequence ID" value="NZ_BMJX01000001.1"/>
</dbReference>
<accession>A0A4U0H928</accession>
<evidence type="ECO:0000256" key="6">
    <source>
        <dbReference type="ARBA" id="ARBA00022692"/>
    </source>
</evidence>
<dbReference type="AlphaFoldDB" id="A0A4U0H928"/>
<name>A0A4U0H928_9SPHI</name>
<dbReference type="PANTHER" id="PTHR32552">
    <property type="entry name" value="FERRICHROME IRON RECEPTOR-RELATED"/>
    <property type="match status" value="1"/>
</dbReference>
<evidence type="ECO:0000313" key="19">
    <source>
        <dbReference type="Proteomes" id="UP000309872"/>
    </source>
</evidence>
<dbReference type="PANTHER" id="PTHR32552:SF68">
    <property type="entry name" value="FERRICHROME OUTER MEMBRANE TRANSPORTER_PHAGE RECEPTOR"/>
    <property type="match status" value="1"/>
</dbReference>
<keyword evidence="7" id="KW-0732">Signal</keyword>
<keyword evidence="11 14" id="KW-0472">Membrane</keyword>
<keyword evidence="19" id="KW-1185">Reference proteome</keyword>
<comment type="caution">
    <text evidence="18">The sequence shown here is derived from an EMBL/GenBank/DDBJ whole genome shotgun (WGS) entry which is preliminary data.</text>
</comment>
<dbReference type="InterPro" id="IPR036942">
    <property type="entry name" value="Beta-barrel_TonB_sf"/>
</dbReference>
<dbReference type="GO" id="GO:0015891">
    <property type="term" value="P:siderophore transport"/>
    <property type="evidence" value="ECO:0007669"/>
    <property type="project" value="InterPro"/>
</dbReference>
<dbReference type="EMBL" id="SUKA01000001">
    <property type="protein sequence ID" value="TJY67864.1"/>
    <property type="molecule type" value="Genomic_DNA"/>
</dbReference>
<dbReference type="GO" id="GO:0038023">
    <property type="term" value="F:signaling receptor activity"/>
    <property type="evidence" value="ECO:0007669"/>
    <property type="project" value="InterPro"/>
</dbReference>
<dbReference type="NCBIfam" id="TIGR01783">
    <property type="entry name" value="TonB-siderophor"/>
    <property type="match status" value="1"/>
</dbReference>
<keyword evidence="6 14" id="KW-0812">Transmembrane</keyword>
<evidence type="ECO:0000256" key="14">
    <source>
        <dbReference type="PROSITE-ProRule" id="PRU01360"/>
    </source>
</evidence>
<dbReference type="SUPFAM" id="SSF56935">
    <property type="entry name" value="Porins"/>
    <property type="match status" value="1"/>
</dbReference>
<dbReference type="InterPro" id="IPR013784">
    <property type="entry name" value="Carb-bd-like_fold"/>
</dbReference>
<dbReference type="GO" id="GO:0009279">
    <property type="term" value="C:cell outer membrane"/>
    <property type="evidence" value="ECO:0007669"/>
    <property type="project" value="UniProtKB-SubCell"/>
</dbReference>
<keyword evidence="12 18" id="KW-0675">Receptor</keyword>
<comment type="similarity">
    <text evidence="2 14 15">Belongs to the TonB-dependent receptor family.</text>
</comment>
<dbReference type="Pfam" id="PF00593">
    <property type="entry name" value="TonB_dep_Rec_b-barrel"/>
    <property type="match status" value="1"/>
</dbReference>
<keyword evidence="5" id="KW-0410">Iron transport</keyword>
<sequence>MNFLLLGAQVFRKTWKNTGLFVALFLSGMSTQAQQGILNTRISIQVKNQTIAEALEKIEEKTGYTILYSPSLLNTDRKITIDLKNTRLDAVLQEVLGDAVRRVETKGNQINLQPSAGKGSLSGQVRSSDGYPARYVNINFAGRQIQADETGHFNFSNIEVGEYTVEAKYVGLLTQAQKVGIGANKNTQITFVMYEDDKALQEVVVNRERTNRFANKDSEYIARMPLKNLENPQVYQVVTQQLMKEQVSYTIADAMRNAGGTVPVINPSGGLSAYFRGFGTGINARNGMESTSDRSAVDLANVERIEVLKGPSGTLFGAAVSSFGGVVNLVTKKPIEAKRTEVNYTTGSFDLNRLSVDVNTPLTADKRVLFRLNSAMHKERSYLSHAFNNTFLVAPSLSYQVHEKLSLNLDAEYLKVHNTQPNNFVIRAEDVFQPKDLQLDYRKSLFHSDADVNNTATRIFTEAVYKISDKFTSTTLFSYVSENVDRSYQRVVLLNSPTEIVRASSIYRDVYNGYSNIQQNINGEFTTGALKHKLLIGANYRNLSSSFLFGDLQILDQVDVTQGFTPLQRQAIDKDAVYEPYPTPTQRTASAYVSDMITFLPRLSAMLSLRVDHFTRKDIADADDGFEQTSLAPKFGLVYQVLPEQVSLFANYMSGFQNVAPASQPDGSLFFADPIFANQAEGGIKSEIFKKKLSLTASYYYIKIDNALRVNADMLTVQDGQQVSKGAELEVIANPWVGLNIIASYAFNDNRIVKASDETVEGNKAAFAPENVASLWASYTFQEQIEGLGVGFGVNYVDKMYRATTNSFFIPSYTLANATLFYNRQAWGIQLKANNIFNKQYWDGWGNLQAPSNVAANLSYRF</sequence>
<dbReference type="Gene3D" id="2.170.130.10">
    <property type="entry name" value="TonB-dependent receptor, plug domain"/>
    <property type="match status" value="1"/>
</dbReference>
<gene>
    <name evidence="18" type="ORF">FAZ19_00955</name>
</gene>
<evidence type="ECO:0000259" key="17">
    <source>
        <dbReference type="Pfam" id="PF07715"/>
    </source>
</evidence>
<dbReference type="Gene3D" id="2.40.170.20">
    <property type="entry name" value="TonB-dependent receptor, beta-barrel domain"/>
    <property type="match status" value="1"/>
</dbReference>
<evidence type="ECO:0000256" key="1">
    <source>
        <dbReference type="ARBA" id="ARBA00004571"/>
    </source>
</evidence>
<feature type="domain" description="TonB-dependent receptor-like beta-barrel" evidence="16">
    <location>
        <begin position="401"/>
        <end position="836"/>
    </location>
</feature>
<dbReference type="CDD" id="cd01347">
    <property type="entry name" value="ligand_gated_channel"/>
    <property type="match status" value="1"/>
</dbReference>
<organism evidence="18 19">
    <name type="scientific">Sphingobacterium alkalisoli</name>
    <dbReference type="NCBI Taxonomy" id="1874115"/>
    <lineage>
        <taxon>Bacteria</taxon>
        <taxon>Pseudomonadati</taxon>
        <taxon>Bacteroidota</taxon>
        <taxon>Sphingobacteriia</taxon>
        <taxon>Sphingobacteriales</taxon>
        <taxon>Sphingobacteriaceae</taxon>
        <taxon>Sphingobacterium</taxon>
    </lineage>
</organism>
<evidence type="ECO:0000256" key="2">
    <source>
        <dbReference type="ARBA" id="ARBA00009810"/>
    </source>
</evidence>
<evidence type="ECO:0000256" key="11">
    <source>
        <dbReference type="ARBA" id="ARBA00023136"/>
    </source>
</evidence>
<dbReference type="Gene3D" id="2.60.40.1120">
    <property type="entry name" value="Carboxypeptidase-like, regulatory domain"/>
    <property type="match status" value="1"/>
</dbReference>
<evidence type="ECO:0000256" key="9">
    <source>
        <dbReference type="ARBA" id="ARBA00023065"/>
    </source>
</evidence>
<evidence type="ECO:0000256" key="4">
    <source>
        <dbReference type="ARBA" id="ARBA00022452"/>
    </source>
</evidence>
<dbReference type="Pfam" id="PF07715">
    <property type="entry name" value="Plug"/>
    <property type="match status" value="1"/>
</dbReference>
<keyword evidence="13 14" id="KW-0998">Cell outer membrane</keyword>
<evidence type="ECO:0000256" key="5">
    <source>
        <dbReference type="ARBA" id="ARBA00022496"/>
    </source>
</evidence>
<comment type="subcellular location">
    <subcellularLocation>
        <location evidence="1 14">Cell outer membrane</location>
        <topology evidence="1 14">Multi-pass membrane protein</topology>
    </subcellularLocation>
</comment>
<evidence type="ECO:0000256" key="8">
    <source>
        <dbReference type="ARBA" id="ARBA00023004"/>
    </source>
</evidence>
<dbReference type="PROSITE" id="PS52016">
    <property type="entry name" value="TONB_DEPENDENT_REC_3"/>
    <property type="match status" value="1"/>
</dbReference>
<evidence type="ECO:0000256" key="7">
    <source>
        <dbReference type="ARBA" id="ARBA00022729"/>
    </source>
</evidence>
<dbReference type="Pfam" id="PF13715">
    <property type="entry name" value="CarbopepD_reg_2"/>
    <property type="match status" value="1"/>
</dbReference>
<evidence type="ECO:0000259" key="16">
    <source>
        <dbReference type="Pfam" id="PF00593"/>
    </source>
</evidence>
<dbReference type="Proteomes" id="UP000309872">
    <property type="component" value="Unassembled WGS sequence"/>
</dbReference>
<dbReference type="OrthoDB" id="9775095at2"/>
<proteinExistence type="inferred from homology"/>
<evidence type="ECO:0000256" key="10">
    <source>
        <dbReference type="ARBA" id="ARBA00023077"/>
    </source>
</evidence>
<evidence type="ECO:0000256" key="12">
    <source>
        <dbReference type="ARBA" id="ARBA00023170"/>
    </source>
</evidence>
<evidence type="ECO:0000256" key="13">
    <source>
        <dbReference type="ARBA" id="ARBA00023237"/>
    </source>
</evidence>
<keyword evidence="4 14" id="KW-1134">Transmembrane beta strand</keyword>
<reference evidence="18 19" key="1">
    <citation type="submission" date="2019-04" db="EMBL/GenBank/DDBJ databases">
        <title>Sphingobacterium olei sp. nov., isolated from oil-contaminated soil.</title>
        <authorList>
            <person name="Liu B."/>
        </authorList>
    </citation>
    <scope>NUCLEOTIDE SEQUENCE [LARGE SCALE GENOMIC DNA]</scope>
    <source>
        <strain evidence="18 19">Y3L14</strain>
    </source>
</reference>
<evidence type="ECO:0000256" key="15">
    <source>
        <dbReference type="RuleBase" id="RU003357"/>
    </source>
</evidence>
<keyword evidence="10 15" id="KW-0798">TonB box</keyword>
<dbReference type="SUPFAM" id="SSF49452">
    <property type="entry name" value="Starch-binding domain-like"/>
    <property type="match status" value="1"/>
</dbReference>
<keyword evidence="3 14" id="KW-0813">Transport</keyword>
<feature type="domain" description="TonB-dependent receptor plug" evidence="17">
    <location>
        <begin position="229"/>
        <end position="319"/>
    </location>
</feature>
<dbReference type="InterPro" id="IPR039426">
    <property type="entry name" value="TonB-dep_rcpt-like"/>
</dbReference>
<evidence type="ECO:0000256" key="3">
    <source>
        <dbReference type="ARBA" id="ARBA00022448"/>
    </source>
</evidence>
<keyword evidence="9" id="KW-0406">Ion transport</keyword>
<evidence type="ECO:0000313" key="18">
    <source>
        <dbReference type="EMBL" id="TJY67864.1"/>
    </source>
</evidence>
<dbReference type="InterPro" id="IPR010105">
    <property type="entry name" value="TonB_sidphr_rcpt"/>
</dbReference>
<dbReference type="InterPro" id="IPR000531">
    <property type="entry name" value="Beta-barrel_TonB"/>
</dbReference>
<dbReference type="GO" id="GO:0015344">
    <property type="term" value="F:siderophore uptake transmembrane transporter activity"/>
    <property type="evidence" value="ECO:0007669"/>
    <property type="project" value="TreeGrafter"/>
</dbReference>
<keyword evidence="8" id="KW-0408">Iron</keyword>
<dbReference type="GO" id="GO:0030246">
    <property type="term" value="F:carbohydrate binding"/>
    <property type="evidence" value="ECO:0007669"/>
    <property type="project" value="InterPro"/>
</dbReference>
<dbReference type="InterPro" id="IPR012910">
    <property type="entry name" value="Plug_dom"/>
</dbReference>
<protein>
    <submittedName>
        <fullName evidence="18">TonB-dependent receptor</fullName>
    </submittedName>
</protein>
<dbReference type="InterPro" id="IPR037066">
    <property type="entry name" value="Plug_dom_sf"/>
</dbReference>